<dbReference type="EMBL" id="JAKLMC020000020">
    <property type="protein sequence ID" value="KAK5951522.1"/>
    <property type="molecule type" value="Genomic_DNA"/>
</dbReference>
<dbReference type="Proteomes" id="UP001316803">
    <property type="component" value="Unassembled WGS sequence"/>
</dbReference>
<dbReference type="GO" id="GO:0016020">
    <property type="term" value="C:membrane"/>
    <property type="evidence" value="ECO:0007669"/>
    <property type="project" value="UniProtKB-SubCell"/>
</dbReference>
<feature type="transmembrane region" description="Helical" evidence="5">
    <location>
        <begin position="143"/>
        <end position="170"/>
    </location>
</feature>
<evidence type="ECO:0008006" key="8">
    <source>
        <dbReference type="Google" id="ProtNLM"/>
    </source>
</evidence>
<feature type="transmembrane region" description="Helical" evidence="5">
    <location>
        <begin position="218"/>
        <end position="239"/>
    </location>
</feature>
<dbReference type="AlphaFoldDB" id="A0AAN8EID4"/>
<keyword evidence="2 5" id="KW-0812">Transmembrane</keyword>
<dbReference type="PANTHER" id="PTHR31465">
    <property type="entry name" value="PROTEIN RTA1-RELATED"/>
    <property type="match status" value="1"/>
</dbReference>
<sequence length="302" mass="33618">MSSQSDRDCASAVARGGYVDPNWPRPDTAGSACIIIYGYVPSITICALALALFSIALIIHGWLLVKYKSWYFIPVTVGLVLELVGYIARTFSSQKNPYAVIYFVIQYFFIVVAPVMFSAAIYTLISIAINRIGRQFAPLSSKLILWIFIVCDVVATIVQVAGAAMIGVAYSNGKDPTTPNHILLAGLAFQVFAFFLFILVFIAFIWRSRKVTTSEFKTFAAATFVATLAVYLRTIFRLAETAEGLMENLSTHEVYFGCLEFLPIVVAVYIFTWWHPGRWLGNKHKRGKALAGVHERLELQKA</sequence>
<evidence type="ECO:0000256" key="2">
    <source>
        <dbReference type="ARBA" id="ARBA00022692"/>
    </source>
</evidence>
<organism evidence="6 7">
    <name type="scientific">Knufia fluminis</name>
    <dbReference type="NCBI Taxonomy" id="191047"/>
    <lineage>
        <taxon>Eukaryota</taxon>
        <taxon>Fungi</taxon>
        <taxon>Dikarya</taxon>
        <taxon>Ascomycota</taxon>
        <taxon>Pezizomycotina</taxon>
        <taxon>Eurotiomycetes</taxon>
        <taxon>Chaetothyriomycetidae</taxon>
        <taxon>Chaetothyriales</taxon>
        <taxon>Trichomeriaceae</taxon>
        <taxon>Knufia</taxon>
    </lineage>
</organism>
<feature type="transmembrane region" description="Helical" evidence="5">
    <location>
        <begin position="100"/>
        <end position="122"/>
    </location>
</feature>
<reference evidence="6 7" key="1">
    <citation type="submission" date="2022-12" db="EMBL/GenBank/DDBJ databases">
        <title>Genomic features and morphological characterization of a novel Knufia sp. strain isolated from spacecraft assembly facility.</title>
        <authorList>
            <person name="Teixeira M."/>
            <person name="Chander A.M."/>
            <person name="Stajich J.E."/>
            <person name="Venkateswaran K."/>
        </authorList>
    </citation>
    <scope>NUCLEOTIDE SEQUENCE [LARGE SCALE GENOMIC DNA]</scope>
    <source>
        <strain evidence="6 7">FJI-L2-BK-P2</strain>
    </source>
</reference>
<keyword evidence="4 5" id="KW-0472">Membrane</keyword>
<feature type="transmembrane region" description="Helical" evidence="5">
    <location>
        <begin position="254"/>
        <end position="274"/>
    </location>
</feature>
<feature type="transmembrane region" description="Helical" evidence="5">
    <location>
        <begin position="182"/>
        <end position="206"/>
    </location>
</feature>
<accession>A0AAN8EID4</accession>
<dbReference type="PANTHER" id="PTHR31465:SF1">
    <property type="entry name" value="PROTEIN RTA1-RELATED"/>
    <property type="match status" value="1"/>
</dbReference>
<evidence type="ECO:0000313" key="6">
    <source>
        <dbReference type="EMBL" id="KAK5951522.1"/>
    </source>
</evidence>
<evidence type="ECO:0000256" key="1">
    <source>
        <dbReference type="ARBA" id="ARBA00004141"/>
    </source>
</evidence>
<feature type="transmembrane region" description="Helical" evidence="5">
    <location>
        <begin position="34"/>
        <end position="58"/>
    </location>
</feature>
<name>A0AAN8EID4_9EURO</name>
<keyword evidence="3 5" id="KW-1133">Transmembrane helix</keyword>
<feature type="transmembrane region" description="Helical" evidence="5">
    <location>
        <begin position="70"/>
        <end position="88"/>
    </location>
</feature>
<gene>
    <name evidence="6" type="ORF">OHC33_007578</name>
</gene>
<evidence type="ECO:0000256" key="3">
    <source>
        <dbReference type="ARBA" id="ARBA00022989"/>
    </source>
</evidence>
<comment type="subcellular location">
    <subcellularLocation>
        <location evidence="1">Membrane</location>
        <topology evidence="1">Multi-pass membrane protein</topology>
    </subcellularLocation>
</comment>
<dbReference type="Pfam" id="PF04479">
    <property type="entry name" value="RTA1"/>
    <property type="match status" value="1"/>
</dbReference>
<proteinExistence type="predicted"/>
<protein>
    <recommendedName>
        <fullName evidence="8">RTA1-like protein</fullName>
    </recommendedName>
</protein>
<dbReference type="InterPro" id="IPR007568">
    <property type="entry name" value="RTA1"/>
</dbReference>
<comment type="caution">
    <text evidence="6">The sequence shown here is derived from an EMBL/GenBank/DDBJ whole genome shotgun (WGS) entry which is preliminary data.</text>
</comment>
<evidence type="ECO:0000313" key="7">
    <source>
        <dbReference type="Proteomes" id="UP001316803"/>
    </source>
</evidence>
<keyword evidence="7" id="KW-1185">Reference proteome</keyword>
<evidence type="ECO:0000256" key="5">
    <source>
        <dbReference type="SAM" id="Phobius"/>
    </source>
</evidence>
<evidence type="ECO:0000256" key="4">
    <source>
        <dbReference type="ARBA" id="ARBA00023136"/>
    </source>
</evidence>